<accession>A0A9W8LUM3</accession>
<gene>
    <name evidence="2" type="ORF">IWW36_006201</name>
</gene>
<evidence type="ECO:0000313" key="2">
    <source>
        <dbReference type="EMBL" id="KAJ2841616.1"/>
    </source>
</evidence>
<dbReference type="EMBL" id="JANBUW010002109">
    <property type="protein sequence ID" value="KAJ2841616.1"/>
    <property type="molecule type" value="Genomic_DNA"/>
</dbReference>
<dbReference type="AlphaFoldDB" id="A0A9W8LUM3"/>
<feature type="non-terminal residue" evidence="2">
    <location>
        <position position="205"/>
    </location>
</feature>
<feature type="transmembrane region" description="Helical" evidence="1">
    <location>
        <begin position="70"/>
        <end position="95"/>
    </location>
</feature>
<feature type="transmembrane region" description="Helical" evidence="1">
    <location>
        <begin position="107"/>
        <end position="128"/>
    </location>
</feature>
<evidence type="ECO:0000256" key="1">
    <source>
        <dbReference type="SAM" id="Phobius"/>
    </source>
</evidence>
<proteinExistence type="predicted"/>
<comment type="caution">
    <text evidence="2">The sequence shown here is derived from an EMBL/GenBank/DDBJ whole genome shotgun (WGS) entry which is preliminary data.</text>
</comment>
<dbReference type="OrthoDB" id="5572782at2759"/>
<keyword evidence="1" id="KW-0472">Membrane</keyword>
<keyword evidence="3" id="KW-1185">Reference proteome</keyword>
<evidence type="ECO:0000313" key="3">
    <source>
        <dbReference type="Proteomes" id="UP001139887"/>
    </source>
</evidence>
<name>A0A9W8LUM3_9FUNG</name>
<sequence>MKSNAVLGRQNANSMQNHNGTAAEPTSLRLEAWWDSIFHFFSRHRATTALVAWAGVSIFDTADIRMPAEWLVFTLFSFSVFAQVFGMSILLFAALTTAMAVLNVFMYYLLPFSVTSLLSTLVVCMLLVRGVHGLDTKGWAVTALMSLSRLSTPWCEILPDYLQAPVAAYCASFGVLWIVYHSSSRLERLVDPLCLLLGVIPPMTP</sequence>
<dbReference type="Proteomes" id="UP001139887">
    <property type="component" value="Unassembled WGS sequence"/>
</dbReference>
<keyword evidence="1" id="KW-1133">Transmembrane helix</keyword>
<organism evidence="2 3">
    <name type="scientific">Coemansia brasiliensis</name>
    <dbReference type="NCBI Taxonomy" id="2650707"/>
    <lineage>
        <taxon>Eukaryota</taxon>
        <taxon>Fungi</taxon>
        <taxon>Fungi incertae sedis</taxon>
        <taxon>Zoopagomycota</taxon>
        <taxon>Kickxellomycotina</taxon>
        <taxon>Kickxellomycetes</taxon>
        <taxon>Kickxellales</taxon>
        <taxon>Kickxellaceae</taxon>
        <taxon>Coemansia</taxon>
    </lineage>
</organism>
<keyword evidence="1" id="KW-0812">Transmembrane</keyword>
<reference evidence="2" key="1">
    <citation type="submission" date="2022-07" db="EMBL/GenBank/DDBJ databases">
        <title>Phylogenomic reconstructions and comparative analyses of Kickxellomycotina fungi.</title>
        <authorList>
            <person name="Reynolds N.K."/>
            <person name="Stajich J.E."/>
            <person name="Barry K."/>
            <person name="Grigoriev I.V."/>
            <person name="Crous P."/>
            <person name="Smith M.E."/>
        </authorList>
    </citation>
    <scope>NUCLEOTIDE SEQUENCE</scope>
    <source>
        <strain evidence="2">NRRL 1566</strain>
    </source>
</reference>
<protein>
    <submittedName>
        <fullName evidence="2">Uncharacterized protein</fullName>
    </submittedName>
</protein>